<evidence type="ECO:0000313" key="3">
    <source>
        <dbReference type="Proteomes" id="UP000773614"/>
    </source>
</evidence>
<dbReference type="AlphaFoldDB" id="A0A964T4S8"/>
<keyword evidence="3" id="KW-1185">Reference proteome</keyword>
<proteinExistence type="predicted"/>
<feature type="signal peptide" evidence="1">
    <location>
        <begin position="1"/>
        <end position="20"/>
    </location>
</feature>
<evidence type="ECO:0000256" key="1">
    <source>
        <dbReference type="SAM" id="SignalP"/>
    </source>
</evidence>
<dbReference type="EMBL" id="SPKJ01000036">
    <property type="protein sequence ID" value="MYZ48390.1"/>
    <property type="molecule type" value="Genomic_DNA"/>
</dbReference>
<dbReference type="Proteomes" id="UP000773614">
    <property type="component" value="Unassembled WGS sequence"/>
</dbReference>
<evidence type="ECO:0000313" key="2">
    <source>
        <dbReference type="EMBL" id="MYZ48390.1"/>
    </source>
</evidence>
<protein>
    <recommendedName>
        <fullName evidence="4">YARHG domain-containing protein</fullName>
    </recommendedName>
</protein>
<reference evidence="2" key="1">
    <citation type="submission" date="2019-03" db="EMBL/GenBank/DDBJ databases">
        <title>Afifella sp. nov., isolated from activated sludge.</title>
        <authorList>
            <person name="Li Q."/>
            <person name="Liu Y."/>
        </authorList>
    </citation>
    <scope>NUCLEOTIDE SEQUENCE</scope>
    <source>
        <strain evidence="2">L72</strain>
    </source>
</reference>
<sequence length="110" mass="11752">MNRVATAALAAAILALPAAAEASFLSDLLRYEPRVKPPTADCTALAAEIGPQAVWRGHYAGKFHDFTGDKNRAYAAEGCFPSEAACRVWQQRSITYAVGPIIATSCRRGL</sequence>
<comment type="caution">
    <text evidence="2">The sequence shown here is derived from an EMBL/GenBank/DDBJ whole genome shotgun (WGS) entry which is preliminary data.</text>
</comment>
<evidence type="ECO:0008006" key="4">
    <source>
        <dbReference type="Google" id="ProtNLM"/>
    </source>
</evidence>
<organism evidence="2 3">
    <name type="scientific">Propylenella binzhouense</name>
    <dbReference type="NCBI Taxonomy" id="2555902"/>
    <lineage>
        <taxon>Bacteria</taxon>
        <taxon>Pseudomonadati</taxon>
        <taxon>Pseudomonadota</taxon>
        <taxon>Alphaproteobacteria</taxon>
        <taxon>Hyphomicrobiales</taxon>
        <taxon>Propylenellaceae</taxon>
        <taxon>Propylenella</taxon>
    </lineage>
</organism>
<dbReference type="RefSeq" id="WP_161140739.1">
    <property type="nucleotide sequence ID" value="NZ_SPKJ01000036.1"/>
</dbReference>
<accession>A0A964T4S8</accession>
<gene>
    <name evidence="2" type="ORF">E4O86_11795</name>
</gene>
<dbReference type="OrthoDB" id="8450151at2"/>
<keyword evidence="1" id="KW-0732">Signal</keyword>
<feature type="chain" id="PRO_5037696422" description="YARHG domain-containing protein" evidence="1">
    <location>
        <begin position="21"/>
        <end position="110"/>
    </location>
</feature>
<name>A0A964T4S8_9HYPH</name>